<accession>A0ABY7FWM1</accession>
<reference evidence="4" key="1">
    <citation type="submission" date="2022-11" db="EMBL/GenBank/DDBJ databases">
        <title>Centuries of genome instability and evolution in soft-shell clam transmissible cancer (bioRxiv).</title>
        <authorList>
            <person name="Hart S.F.M."/>
            <person name="Yonemitsu M.A."/>
            <person name="Giersch R.M."/>
            <person name="Beal B.F."/>
            <person name="Arriagada G."/>
            <person name="Davis B.W."/>
            <person name="Ostrander E.A."/>
            <person name="Goff S.P."/>
            <person name="Metzger M.J."/>
        </authorList>
    </citation>
    <scope>NUCLEOTIDE SEQUENCE</scope>
    <source>
        <strain evidence="4">MELC-2E11</strain>
        <tissue evidence="4">Siphon/mantle</tissue>
    </source>
</reference>
<proteinExistence type="inferred from homology"/>
<comment type="similarity">
    <text evidence="3">Belongs to the UreF family.</text>
</comment>
<protein>
    <submittedName>
        <fullName evidence="4">UREF-like protein</fullName>
    </submittedName>
</protein>
<keyword evidence="2" id="KW-0143">Chaperone</keyword>
<dbReference type="EMBL" id="CP111025">
    <property type="protein sequence ID" value="WAR25452.1"/>
    <property type="molecule type" value="Genomic_DNA"/>
</dbReference>
<evidence type="ECO:0000256" key="3">
    <source>
        <dbReference type="ARBA" id="ARBA00046339"/>
    </source>
</evidence>
<evidence type="ECO:0000313" key="4">
    <source>
        <dbReference type="EMBL" id="WAR25452.1"/>
    </source>
</evidence>
<evidence type="ECO:0000256" key="1">
    <source>
        <dbReference type="ARBA" id="ARBA00022988"/>
    </source>
</evidence>
<gene>
    <name evidence="4" type="ORF">MAR_011156</name>
</gene>
<dbReference type="Gene3D" id="1.10.4190.10">
    <property type="entry name" value="Urease accessory protein UreF"/>
    <property type="match status" value="1"/>
</dbReference>
<evidence type="ECO:0000313" key="5">
    <source>
        <dbReference type="Proteomes" id="UP001164746"/>
    </source>
</evidence>
<dbReference type="InterPro" id="IPR038277">
    <property type="entry name" value="UreF_sf"/>
</dbReference>
<organism evidence="4 5">
    <name type="scientific">Mya arenaria</name>
    <name type="common">Soft-shell clam</name>
    <dbReference type="NCBI Taxonomy" id="6604"/>
    <lineage>
        <taxon>Eukaryota</taxon>
        <taxon>Metazoa</taxon>
        <taxon>Spiralia</taxon>
        <taxon>Lophotrochozoa</taxon>
        <taxon>Mollusca</taxon>
        <taxon>Bivalvia</taxon>
        <taxon>Autobranchia</taxon>
        <taxon>Heteroconchia</taxon>
        <taxon>Euheterodonta</taxon>
        <taxon>Imparidentia</taxon>
        <taxon>Neoheterodontei</taxon>
        <taxon>Myida</taxon>
        <taxon>Myoidea</taxon>
        <taxon>Myidae</taxon>
        <taxon>Mya</taxon>
    </lineage>
</organism>
<dbReference type="InterPro" id="IPR002639">
    <property type="entry name" value="UreF"/>
</dbReference>
<dbReference type="Pfam" id="PF01730">
    <property type="entry name" value="UreF"/>
    <property type="match status" value="1"/>
</dbReference>
<dbReference type="HAMAP" id="MF_01385">
    <property type="entry name" value="UreF"/>
    <property type="match status" value="1"/>
</dbReference>
<keyword evidence="5" id="KW-1185">Reference proteome</keyword>
<dbReference type="Proteomes" id="UP001164746">
    <property type="component" value="Chromosome 14"/>
</dbReference>
<name>A0ABY7FWM1_MYAAR</name>
<sequence>MSHDESLLYILQLSDSGFPTGGFSHSGGLEAALKVNYISEKDSLKTYFNSCLENIGSFMVPFMRDAYRLYGEMESLVRLDRLCEACTPNHVARRASSRQGSSLLDTSQRVFSVSSLVEVGDNLPCKHLPVVYGVVCASLGVDIHTATVAFIFTGIRTMVASSVRLDLLGPIEAQAVQRELQKEIPAVIERHKQRSSEDACMLFPQADICQNTHDTMFTKLFYS</sequence>
<dbReference type="PIRSF" id="PIRSF009467">
    <property type="entry name" value="Ureas_acces_UreF"/>
    <property type="match status" value="1"/>
</dbReference>
<dbReference type="PANTHER" id="PTHR33620:SF1">
    <property type="entry name" value="UREASE ACCESSORY PROTEIN F"/>
    <property type="match status" value="1"/>
</dbReference>
<dbReference type="PANTHER" id="PTHR33620">
    <property type="entry name" value="UREASE ACCESSORY PROTEIN F"/>
    <property type="match status" value="1"/>
</dbReference>
<evidence type="ECO:0000256" key="2">
    <source>
        <dbReference type="ARBA" id="ARBA00023186"/>
    </source>
</evidence>
<keyword evidence="1" id="KW-0996">Nickel insertion</keyword>